<dbReference type="Pfam" id="PF25838">
    <property type="entry name" value="Apionate_lact_M"/>
    <property type="match status" value="1"/>
</dbReference>
<reference evidence="4 5" key="1">
    <citation type="submission" date="2021-04" db="EMBL/GenBank/DDBJ databases">
        <authorList>
            <person name="Vanwijnsberghe S."/>
        </authorList>
    </citation>
    <scope>NUCLEOTIDE SEQUENCE [LARGE SCALE GENOMIC DNA]</scope>
    <source>
        <strain evidence="4 5">LMG 32171</strain>
    </source>
</reference>
<protein>
    <submittedName>
        <fullName evidence="4">D-apionate lactonase</fullName>
        <ecNumber evidence="4">3.1.1.-</ecNumber>
    </submittedName>
</protein>
<name>A0ABN7QW80_9BURK</name>
<dbReference type="InterPro" id="IPR058787">
    <property type="entry name" value="ApnL_M"/>
</dbReference>
<evidence type="ECO:0000313" key="4">
    <source>
        <dbReference type="EMBL" id="CAG4918003.1"/>
    </source>
</evidence>
<sequence>MNDRETALAHVYYGTSQIEAQGQTLATGPWSTMLVDGALRDIRYRGTEVIRAIAWLVRDRDWGTCRPVIRDIEVDSHAERFRVSYTAECTNPDGHVLTCAVTIDCDADGALEFRARATAQTDFLAARCGFVVLHPVDGVAGAAARVGHGDGTVDASSFPALIDPWQPFKDIRTIEHSPASGLNVRCSFTGDVFEMEDQRNWSDASFKTYSRPLELPWPYTMDAGSTHEQSVRLQIEAAREQSPALPAVPHRECKVLIDLHGMNEPMPALGVAIAPDEIDAAFANLPLLAELAPQQLTLHFDPLAGHGQAELDRFAQFQRRAGIAAVLECALPGVGAPEEELQSIAVQIRQAGLALTGIVVSPSVHRQSNPPGSSSPPCPSLDDVYRACRRAFPDLRLGGGMLSYFTELNRKRPPLDRVDWVTHATCPIVHAADDRSVMETLEAIPHITRSCRALIGTQPYAIGPVSIGMRQNPYGSRVMPNPQGARVAMAGDDPRQRGLFGAAWLAGYAMALEGAALECLTLGALTGPRGLAGGLADSATDPARYPVFHVAAALARMAGRSRLQCRSERPRDVACFGARDAGGRLRLIIANLTPEKRTVRLDSGCGNRMGELGVATLDESSAAKARVGRVLADPISTGCDTFALDPFACVQIASGLTPFGRDFPPYEARRSSS</sequence>
<dbReference type="Proteomes" id="UP000789752">
    <property type="component" value="Unassembled WGS sequence"/>
</dbReference>
<evidence type="ECO:0000313" key="5">
    <source>
        <dbReference type="Proteomes" id="UP000789752"/>
    </source>
</evidence>
<gene>
    <name evidence="4" type="primary">apnL</name>
    <name evidence="4" type="ORF">R54767_04463</name>
</gene>
<proteinExistence type="predicted"/>
<dbReference type="Pfam" id="PF25839">
    <property type="entry name" value="Apionate_lact_C"/>
    <property type="match status" value="1"/>
</dbReference>
<accession>A0ABN7QW80</accession>
<comment type="caution">
    <text evidence="4">The sequence shown here is derived from an EMBL/GenBank/DDBJ whole genome shotgun (WGS) entry which is preliminary data.</text>
</comment>
<feature type="domain" description="D-apionate lactonase C-terminal" evidence="3">
    <location>
        <begin position="570"/>
        <end position="651"/>
    </location>
</feature>
<feature type="domain" description="D-apionate lactonase TIM barrel" evidence="2">
    <location>
        <begin position="269"/>
        <end position="559"/>
    </location>
</feature>
<evidence type="ECO:0000259" key="2">
    <source>
        <dbReference type="Pfam" id="PF25838"/>
    </source>
</evidence>
<dbReference type="InterPro" id="IPR058789">
    <property type="entry name" value="ApnL_C"/>
</dbReference>
<keyword evidence="4" id="KW-0378">Hydrolase</keyword>
<dbReference type="Pfam" id="PF25837">
    <property type="entry name" value="Apionate_lact_N"/>
    <property type="match status" value="1"/>
</dbReference>
<keyword evidence="5" id="KW-1185">Reference proteome</keyword>
<dbReference type="EMBL" id="CAJQYY010000030">
    <property type="protein sequence ID" value="CAG4918003.1"/>
    <property type="molecule type" value="Genomic_DNA"/>
</dbReference>
<evidence type="ECO:0000259" key="3">
    <source>
        <dbReference type="Pfam" id="PF25839"/>
    </source>
</evidence>
<dbReference type="InterPro" id="IPR058788">
    <property type="entry name" value="ApnL_N"/>
</dbReference>
<feature type="domain" description="D-apionate lactonase N-terminal" evidence="1">
    <location>
        <begin position="12"/>
        <end position="237"/>
    </location>
</feature>
<evidence type="ECO:0000259" key="1">
    <source>
        <dbReference type="Pfam" id="PF25837"/>
    </source>
</evidence>
<dbReference type="RefSeq" id="WP_228982370.1">
    <property type="nucleotide sequence ID" value="NZ_CAJQYY010000030.1"/>
</dbReference>
<dbReference type="GO" id="GO:0016787">
    <property type="term" value="F:hydrolase activity"/>
    <property type="evidence" value="ECO:0007669"/>
    <property type="project" value="UniProtKB-KW"/>
</dbReference>
<dbReference type="EC" id="3.1.1.-" evidence="4"/>
<organism evidence="4 5">
    <name type="scientific">Paraburkholderia gardini</name>
    <dbReference type="NCBI Taxonomy" id="2823469"/>
    <lineage>
        <taxon>Bacteria</taxon>
        <taxon>Pseudomonadati</taxon>
        <taxon>Pseudomonadota</taxon>
        <taxon>Betaproteobacteria</taxon>
        <taxon>Burkholderiales</taxon>
        <taxon>Burkholderiaceae</taxon>
        <taxon>Paraburkholderia</taxon>
    </lineage>
</organism>